<protein>
    <submittedName>
        <fullName evidence="9">Peptidase</fullName>
    </submittedName>
</protein>
<feature type="compositionally biased region" description="Basic residues" evidence="7">
    <location>
        <begin position="33"/>
        <end position="42"/>
    </location>
</feature>
<dbReference type="InParanoid" id="A0A2V0NQR3"/>
<dbReference type="InterPro" id="IPR001915">
    <property type="entry name" value="Peptidase_M48"/>
</dbReference>
<dbReference type="GO" id="GO:0006508">
    <property type="term" value="P:proteolysis"/>
    <property type="evidence" value="ECO:0007669"/>
    <property type="project" value="UniProtKB-KW"/>
</dbReference>
<feature type="compositionally biased region" description="Low complexity" evidence="7">
    <location>
        <begin position="20"/>
        <end position="32"/>
    </location>
</feature>
<name>A0A2V0NQR3_9CHLO</name>
<dbReference type="EMBL" id="BDRX01000007">
    <property type="protein sequence ID" value="GBF88952.1"/>
    <property type="molecule type" value="Genomic_DNA"/>
</dbReference>
<dbReference type="OrthoDB" id="272500at2759"/>
<dbReference type="CDD" id="cd07325">
    <property type="entry name" value="M48_Ste24p_like"/>
    <property type="match status" value="1"/>
</dbReference>
<evidence type="ECO:0000256" key="3">
    <source>
        <dbReference type="ARBA" id="ARBA00022801"/>
    </source>
</evidence>
<dbReference type="Gene3D" id="3.30.2010.10">
    <property type="entry name" value="Metalloproteases ('zincins'), catalytic domain"/>
    <property type="match status" value="1"/>
</dbReference>
<dbReference type="Proteomes" id="UP000247498">
    <property type="component" value="Unassembled WGS sequence"/>
</dbReference>
<gene>
    <name evidence="9" type="ORF">Rsub_01451</name>
</gene>
<feature type="region of interest" description="Disordered" evidence="7">
    <location>
        <begin position="1"/>
        <end position="120"/>
    </location>
</feature>
<keyword evidence="5 6" id="KW-0482">Metalloprotease</keyword>
<dbReference type="Pfam" id="PF01435">
    <property type="entry name" value="Peptidase_M48"/>
    <property type="match status" value="1"/>
</dbReference>
<keyword evidence="3 6" id="KW-0378">Hydrolase</keyword>
<feature type="compositionally biased region" description="Low complexity" evidence="7">
    <location>
        <begin position="81"/>
        <end position="110"/>
    </location>
</feature>
<dbReference type="FunCoup" id="A0A2V0NQR3">
    <property type="interactions" value="48"/>
</dbReference>
<comment type="caution">
    <text evidence="9">The sequence shown here is derived from an EMBL/GenBank/DDBJ whole genome shotgun (WGS) entry which is preliminary data.</text>
</comment>
<keyword evidence="4 6" id="KW-0862">Zinc</keyword>
<evidence type="ECO:0000256" key="7">
    <source>
        <dbReference type="SAM" id="MobiDB-lite"/>
    </source>
</evidence>
<reference evidence="9 10" key="1">
    <citation type="journal article" date="2018" name="Sci. Rep.">
        <title>Raphidocelis subcapitata (=Pseudokirchneriella subcapitata) provides an insight into genome evolution and environmental adaptations in the Sphaeropleales.</title>
        <authorList>
            <person name="Suzuki S."/>
            <person name="Yamaguchi H."/>
            <person name="Nakajima N."/>
            <person name="Kawachi M."/>
        </authorList>
    </citation>
    <scope>NUCLEOTIDE SEQUENCE [LARGE SCALE GENOMIC DNA]</scope>
    <source>
        <strain evidence="9 10">NIES-35</strain>
    </source>
</reference>
<keyword evidence="2" id="KW-0479">Metal-binding</keyword>
<dbReference type="GO" id="GO:0004222">
    <property type="term" value="F:metalloendopeptidase activity"/>
    <property type="evidence" value="ECO:0007669"/>
    <property type="project" value="InterPro"/>
</dbReference>
<evidence type="ECO:0000259" key="8">
    <source>
        <dbReference type="Pfam" id="PF01435"/>
    </source>
</evidence>
<evidence type="ECO:0000256" key="5">
    <source>
        <dbReference type="ARBA" id="ARBA00023049"/>
    </source>
</evidence>
<dbReference type="GO" id="GO:0046872">
    <property type="term" value="F:metal ion binding"/>
    <property type="evidence" value="ECO:0007669"/>
    <property type="project" value="UniProtKB-KW"/>
</dbReference>
<feature type="domain" description="Peptidase M48" evidence="8">
    <location>
        <begin position="170"/>
        <end position="362"/>
    </location>
</feature>
<comment type="similarity">
    <text evidence="6">Belongs to the peptidase M48 family.</text>
</comment>
<comment type="cofactor">
    <cofactor evidence="6">
        <name>Zn(2+)</name>
        <dbReference type="ChEBI" id="CHEBI:29105"/>
    </cofactor>
    <text evidence="6">Binds 1 zinc ion per subunit.</text>
</comment>
<dbReference type="STRING" id="307507.A0A2V0NQR3"/>
<sequence length="375" mass="40007">MRASAHSFTAARGGSGPAGGAAASPAAVSAPRRQQRAARVARRPAAGSQQAPGMRALEWKEEAPRQALQQQQRRPPPGGPPTSAWPAAPARSPQQQQPQPARRPGAPQLPRRLRPDDFRHPLDRQNTALLRSLPGLEVVAKALMGPVAEEVLVIENLGSSIKTGPGQLPSVHALLVDAATTLQMGTVPDLYVRQSPHPNAYTLAVNGRRPFVVLHTSLVELLSPQELKAVIAHELAHVACDHGVWLTMANVLASGTVGLLPVVSDSVQDALLRWRRAVELTCDRAALLAVQDCSVVVGALMKLAGGCPSLAHELSVDSFLQQARSYDEAAASSLIGWYFSNAHARALSHPLPVMRAREVDRWAASDEYRRLVGGG</sequence>
<evidence type="ECO:0000313" key="10">
    <source>
        <dbReference type="Proteomes" id="UP000247498"/>
    </source>
</evidence>
<dbReference type="PANTHER" id="PTHR10120">
    <property type="entry name" value="CAAX PRENYL PROTEASE 1"/>
    <property type="match status" value="1"/>
</dbReference>
<evidence type="ECO:0000256" key="1">
    <source>
        <dbReference type="ARBA" id="ARBA00022670"/>
    </source>
</evidence>
<keyword evidence="1 6" id="KW-0645">Protease</keyword>
<keyword evidence="10" id="KW-1185">Reference proteome</keyword>
<evidence type="ECO:0000313" key="9">
    <source>
        <dbReference type="EMBL" id="GBF88952.1"/>
    </source>
</evidence>
<organism evidence="9 10">
    <name type="scientific">Raphidocelis subcapitata</name>
    <dbReference type="NCBI Taxonomy" id="307507"/>
    <lineage>
        <taxon>Eukaryota</taxon>
        <taxon>Viridiplantae</taxon>
        <taxon>Chlorophyta</taxon>
        <taxon>core chlorophytes</taxon>
        <taxon>Chlorophyceae</taxon>
        <taxon>CS clade</taxon>
        <taxon>Sphaeropleales</taxon>
        <taxon>Selenastraceae</taxon>
        <taxon>Raphidocelis</taxon>
    </lineage>
</organism>
<dbReference type="AlphaFoldDB" id="A0A2V0NQR3"/>
<evidence type="ECO:0000256" key="4">
    <source>
        <dbReference type="ARBA" id="ARBA00022833"/>
    </source>
</evidence>
<evidence type="ECO:0000256" key="2">
    <source>
        <dbReference type="ARBA" id="ARBA00022723"/>
    </source>
</evidence>
<accession>A0A2V0NQR3</accession>
<evidence type="ECO:0000256" key="6">
    <source>
        <dbReference type="RuleBase" id="RU003983"/>
    </source>
</evidence>
<proteinExistence type="inferred from homology"/>